<dbReference type="GO" id="GO:0003729">
    <property type="term" value="F:mRNA binding"/>
    <property type="evidence" value="ECO:0007669"/>
    <property type="project" value="UniProtKB-ARBA"/>
</dbReference>
<organism evidence="3 4">
    <name type="scientific">Ziziphus jujuba var. spinosa</name>
    <dbReference type="NCBI Taxonomy" id="714518"/>
    <lineage>
        <taxon>Eukaryota</taxon>
        <taxon>Viridiplantae</taxon>
        <taxon>Streptophyta</taxon>
        <taxon>Embryophyta</taxon>
        <taxon>Tracheophyta</taxon>
        <taxon>Spermatophyta</taxon>
        <taxon>Magnoliopsida</taxon>
        <taxon>eudicotyledons</taxon>
        <taxon>Gunneridae</taxon>
        <taxon>Pentapetalae</taxon>
        <taxon>rosids</taxon>
        <taxon>fabids</taxon>
        <taxon>Rosales</taxon>
        <taxon>Rhamnaceae</taxon>
        <taxon>Paliureae</taxon>
        <taxon>Ziziphus</taxon>
    </lineage>
</organism>
<dbReference type="InterPro" id="IPR000626">
    <property type="entry name" value="Ubiquitin-like_dom"/>
</dbReference>
<dbReference type="OrthoDB" id="1894077at2759"/>
<reference evidence="3" key="1">
    <citation type="journal article" date="2021" name="Front. Plant Sci.">
        <title>Chromosome-Scale Genome Assembly for Chinese Sour Jujube and Insights Into Its Genome Evolution and Domestication Signature.</title>
        <authorList>
            <person name="Shen L.-Y."/>
            <person name="Luo H."/>
            <person name="Wang X.-L."/>
            <person name="Wang X.-M."/>
            <person name="Qiu X.-J."/>
            <person name="Liu H."/>
            <person name="Zhou S.-S."/>
            <person name="Jia K.-H."/>
            <person name="Nie S."/>
            <person name="Bao Y.-T."/>
            <person name="Zhang R.-G."/>
            <person name="Yun Q.-Z."/>
            <person name="Chai Y.-H."/>
            <person name="Lu J.-Y."/>
            <person name="Li Y."/>
            <person name="Zhao S.-W."/>
            <person name="Mao J.-F."/>
            <person name="Jia S.-G."/>
            <person name="Mao Y.-M."/>
        </authorList>
    </citation>
    <scope>NUCLEOTIDE SEQUENCE</scope>
    <source>
        <strain evidence="3">AT0</strain>
        <tissue evidence="3">Leaf</tissue>
    </source>
</reference>
<gene>
    <name evidence="3" type="ORF">FEM48_Zijuj07G0098400</name>
</gene>
<dbReference type="Proteomes" id="UP000813462">
    <property type="component" value="Unassembled WGS sequence"/>
</dbReference>
<dbReference type="PANTHER" id="PTHR10666">
    <property type="entry name" value="UBIQUITIN"/>
    <property type="match status" value="1"/>
</dbReference>
<evidence type="ECO:0000313" key="4">
    <source>
        <dbReference type="Proteomes" id="UP000813462"/>
    </source>
</evidence>
<feature type="domain" description="Ubiquitin-like" evidence="2">
    <location>
        <begin position="94"/>
        <end position="166"/>
    </location>
</feature>
<feature type="domain" description="Ubiquitin-like" evidence="2">
    <location>
        <begin position="171"/>
        <end position="241"/>
    </location>
</feature>
<evidence type="ECO:0000259" key="2">
    <source>
        <dbReference type="PROSITE" id="PS50053"/>
    </source>
</evidence>
<keyword evidence="1" id="KW-1017">Isopeptide bond</keyword>
<proteinExistence type="predicted"/>
<dbReference type="InterPro" id="IPR019956">
    <property type="entry name" value="Ubiquitin_dom"/>
</dbReference>
<dbReference type="SMART" id="SM00213">
    <property type="entry name" value="UBQ"/>
    <property type="match status" value="5"/>
</dbReference>
<dbReference type="InterPro" id="IPR050158">
    <property type="entry name" value="Ubiquitin_ubiquitin-like"/>
</dbReference>
<feature type="domain" description="Ubiquitin-like" evidence="2">
    <location>
        <begin position="20"/>
        <end position="93"/>
    </location>
</feature>
<dbReference type="PROSITE" id="PS50053">
    <property type="entry name" value="UBIQUITIN_2"/>
    <property type="match status" value="5"/>
</dbReference>
<accession>A0A978V3Y4</accession>
<protein>
    <recommendedName>
        <fullName evidence="2">Ubiquitin-like domain-containing protein</fullName>
    </recommendedName>
</protein>
<dbReference type="InterPro" id="IPR029071">
    <property type="entry name" value="Ubiquitin-like_domsf"/>
</dbReference>
<dbReference type="EMBL" id="JAEACU010000007">
    <property type="protein sequence ID" value="KAH7522067.1"/>
    <property type="molecule type" value="Genomic_DNA"/>
</dbReference>
<dbReference type="AlphaFoldDB" id="A0A978V3Y4"/>
<feature type="domain" description="Ubiquitin-like" evidence="2">
    <location>
        <begin position="331"/>
        <end position="386"/>
    </location>
</feature>
<comment type="caution">
    <text evidence="3">The sequence shown here is derived from an EMBL/GenBank/DDBJ whole genome shotgun (WGS) entry which is preliminary data.</text>
</comment>
<dbReference type="PRINTS" id="PR00348">
    <property type="entry name" value="UBIQUITIN"/>
</dbReference>
<evidence type="ECO:0000313" key="3">
    <source>
        <dbReference type="EMBL" id="KAH7522067.1"/>
    </source>
</evidence>
<evidence type="ECO:0000256" key="1">
    <source>
        <dbReference type="ARBA" id="ARBA00022499"/>
    </source>
</evidence>
<dbReference type="Gene3D" id="3.10.20.90">
    <property type="entry name" value="Phosphatidylinositol 3-kinase Catalytic Subunit, Chain A, domain 1"/>
    <property type="match status" value="5"/>
</dbReference>
<feature type="domain" description="Ubiquitin-like" evidence="2">
    <location>
        <begin position="244"/>
        <end position="321"/>
    </location>
</feature>
<sequence length="386" mass="43883">MEVTPLRRSSEPSVETQEEINIYLKIIRPVSLNVKKSDRVKDVKALLHDKFGFSESLQDLCLDGDCLRDGQRLMDCGVQRDSTLHLVLRNPDEFKIYVKLPSNPSTMAVEAKARDTVGNIKAIIKDKEGIELDHFTLVYHGKLLEDDSTLVSLNIQHKSTLHVVLNPKDLMSIFVKLPSGEFIKVEARALFAVSDVKTIVGSIVGVSVSDHTLFYAGKKLDDFRTLAFYDIKEESVLEILLLKFQIFVRNWDGKTITLAVERHDTIENIKQKFFHKLNLRMPAHFLSLVFSGKTLENSRDLASYNMQQHSTLIAVHTPRASRIKLANIGSSVTESTTIPQLKNMIQRKRNIHVKEIYFQGLALQDDRNLSDYGAFDNNAIFWIVSE</sequence>
<dbReference type="SUPFAM" id="SSF54236">
    <property type="entry name" value="Ubiquitin-like"/>
    <property type="match status" value="5"/>
</dbReference>
<dbReference type="Pfam" id="PF00240">
    <property type="entry name" value="ubiquitin"/>
    <property type="match status" value="5"/>
</dbReference>
<name>A0A978V3Y4_ZIZJJ</name>
<dbReference type="CDD" id="cd17039">
    <property type="entry name" value="Ubl_ubiquitin_like"/>
    <property type="match status" value="2"/>
</dbReference>